<dbReference type="EC" id="2.1.1.225" evidence="12"/>
<dbReference type="Pfam" id="PF05253">
    <property type="entry name" value="zf-U11-48K"/>
    <property type="match status" value="1"/>
</dbReference>
<feature type="compositionally biased region" description="Acidic residues" evidence="13">
    <location>
        <begin position="523"/>
        <end position="533"/>
    </location>
</feature>
<evidence type="ECO:0000256" key="13">
    <source>
        <dbReference type="SAM" id="MobiDB-lite"/>
    </source>
</evidence>
<evidence type="ECO:0000256" key="9">
    <source>
        <dbReference type="ARBA" id="ARBA00048165"/>
    </source>
</evidence>
<dbReference type="PROSITE" id="PS51800">
    <property type="entry name" value="ZF_CHHC_U11_48K"/>
    <property type="match status" value="1"/>
</dbReference>
<organism evidence="15 16">
    <name type="scientific">Menidia menidia</name>
    <name type="common">Atlantic silverside</name>
    <dbReference type="NCBI Taxonomy" id="238744"/>
    <lineage>
        <taxon>Eukaryota</taxon>
        <taxon>Metazoa</taxon>
        <taxon>Chordata</taxon>
        <taxon>Craniata</taxon>
        <taxon>Vertebrata</taxon>
        <taxon>Euteleostomi</taxon>
        <taxon>Actinopterygii</taxon>
        <taxon>Neopterygii</taxon>
        <taxon>Teleostei</taxon>
        <taxon>Neoteleostei</taxon>
        <taxon>Acanthomorphata</taxon>
        <taxon>Ovalentaria</taxon>
        <taxon>Atherinomorphae</taxon>
        <taxon>Atheriniformes</taxon>
        <taxon>Atherinopsidae</taxon>
        <taxon>Menidiinae</taxon>
        <taxon>Menidia</taxon>
    </lineage>
</organism>
<dbReference type="Proteomes" id="UP000677803">
    <property type="component" value="Unassembled WGS sequence"/>
</dbReference>
<feature type="domain" description="CHHC U11-48K-type" evidence="14">
    <location>
        <begin position="64"/>
        <end position="91"/>
    </location>
</feature>
<evidence type="ECO:0000256" key="5">
    <source>
        <dbReference type="ARBA" id="ARBA00022694"/>
    </source>
</evidence>
<evidence type="ECO:0000256" key="6">
    <source>
        <dbReference type="ARBA" id="ARBA00022723"/>
    </source>
</evidence>
<dbReference type="AlphaFoldDB" id="A0A8S4ABG4"/>
<dbReference type="GO" id="GO:0106050">
    <property type="term" value="F:tRNA 2'-O-methyltransferase activity"/>
    <property type="evidence" value="ECO:0007669"/>
    <property type="project" value="UniProtKB-UniRule"/>
</dbReference>
<keyword evidence="6 12" id="KW-0479">Metal-binding</keyword>
<comment type="catalytic activity">
    <reaction evidence="9 12">
        <text>cytidine(4) in tRNA(Pro) + S-adenosyl-L-methionine = 2'-O-methylcytidine(4) in tRNA(Pro) + S-adenosyl-L-homocysteine + H(+)</text>
        <dbReference type="Rhea" id="RHEA:32767"/>
        <dbReference type="Rhea" id="RHEA-COMP:10397"/>
        <dbReference type="Rhea" id="RHEA-COMP:10398"/>
        <dbReference type="ChEBI" id="CHEBI:15378"/>
        <dbReference type="ChEBI" id="CHEBI:57856"/>
        <dbReference type="ChEBI" id="CHEBI:59789"/>
        <dbReference type="ChEBI" id="CHEBI:74495"/>
        <dbReference type="ChEBI" id="CHEBI:82748"/>
        <dbReference type="EC" id="2.1.1.225"/>
    </reaction>
</comment>
<comment type="catalytic activity">
    <reaction evidence="10 12">
        <text>cytidine(4) in tRNA(Gly)(GCC) + S-adenosyl-L-methionine = 2'-O-methylcytidine(4) in tRNA(Gly)(GCC) + S-adenosyl-L-homocysteine + H(+)</text>
        <dbReference type="Rhea" id="RHEA:43192"/>
        <dbReference type="Rhea" id="RHEA-COMP:10399"/>
        <dbReference type="Rhea" id="RHEA-COMP:10400"/>
        <dbReference type="ChEBI" id="CHEBI:15378"/>
        <dbReference type="ChEBI" id="CHEBI:57856"/>
        <dbReference type="ChEBI" id="CHEBI:59789"/>
        <dbReference type="ChEBI" id="CHEBI:74495"/>
        <dbReference type="ChEBI" id="CHEBI:82748"/>
        <dbReference type="EC" id="2.1.1.225"/>
    </reaction>
</comment>
<keyword evidence="2 12" id="KW-0489">Methyltransferase</keyword>
<dbReference type="EMBL" id="CAJRST010000002">
    <property type="protein sequence ID" value="CAG5860866.1"/>
    <property type="molecule type" value="Genomic_DNA"/>
</dbReference>
<dbReference type="InterPro" id="IPR007871">
    <property type="entry name" value="Methyltransferase_TRM13"/>
</dbReference>
<feature type="compositionally biased region" description="Polar residues" evidence="13">
    <location>
        <begin position="507"/>
        <end position="518"/>
    </location>
</feature>
<dbReference type="InterPro" id="IPR039044">
    <property type="entry name" value="Trm13"/>
</dbReference>
<dbReference type="PANTHER" id="PTHR12998">
    <property type="entry name" value="TRNA:M(4)X MODIFICATION ENZYME TRM13 HOMOLOG"/>
    <property type="match status" value="1"/>
</dbReference>
<keyword evidence="4 12" id="KW-0949">S-adenosyl-L-methionine</keyword>
<dbReference type="OrthoDB" id="258806at2759"/>
<evidence type="ECO:0000313" key="15">
    <source>
        <dbReference type="EMBL" id="CAG5860866.1"/>
    </source>
</evidence>
<evidence type="ECO:0000256" key="1">
    <source>
        <dbReference type="ARBA" id="ARBA00005265"/>
    </source>
</evidence>
<proteinExistence type="inferred from homology"/>
<evidence type="ECO:0000256" key="8">
    <source>
        <dbReference type="ARBA" id="ARBA00022833"/>
    </source>
</evidence>
<evidence type="ECO:0000256" key="10">
    <source>
        <dbReference type="ARBA" id="ARBA00048635"/>
    </source>
</evidence>
<sequence length="604" mass="66381">MAAPLPGRCGFFVEKKKRFCKMIVGKGKRFCGEHATMEQFWPPADPVLKAGQSACREDGGGSRRIVCPLDPKHTVTEDKLDKHLKKCNSRQRPRPVYFVENINSRAAEGEQAPPQLSLCERSRSELESLVAKLKTAVEGLQFDVDDGVLSHAVLQEQLSDPKNGDSAHKHLRQQSSILGHLEQLGLLGRGRCFVEFGAGRGKLSHWIHEALKADGGQGAEEELQILLVDGKHQDGSVRFERLQVDIQHLDLSKQRTAGLPDVRLQANSWLNFSRSGSPAAARRAPIGRRGETPVWSRHRPGSALSSDLVLFSQTWFCSLRPGSALSDLVPLCPQTWFCSVLRPGSSLSDLVPLCPQTLFFSLRPGSALSDLVPLCPQTWFCSLRPGSSLSDLVLLSQTWFLSVLRPGSVLSSDLALRCLLDTPGLEPEAEPPHKRLRPSEPGQPRPAEGPDPGAGPVLGLVVALCCHHRCEWQHYVGRPFFQQRGLGAAEFHAFCRMSSWATCGLRPTNQDAPSQEPANQRPDDEDHEPVEETDTVNSFLSAAERQQVGRLCKRLIDGGRCHFLSSRGFSSSLRRYVGPEVTLENVLLTAVPVPGPPPKADQSL</sequence>
<evidence type="ECO:0000256" key="4">
    <source>
        <dbReference type="ARBA" id="ARBA00022691"/>
    </source>
</evidence>
<comment type="caution">
    <text evidence="15">The sequence shown here is derived from an EMBL/GenBank/DDBJ whole genome shotgun (WGS) entry which is preliminary data.</text>
</comment>
<accession>A0A8S4ABG4</accession>
<evidence type="ECO:0000256" key="7">
    <source>
        <dbReference type="ARBA" id="ARBA00022771"/>
    </source>
</evidence>
<comment type="similarity">
    <text evidence="1 12">Belongs to the methyltransferase TRM13 family.</text>
</comment>
<evidence type="ECO:0000256" key="11">
    <source>
        <dbReference type="ARBA" id="ARBA00049393"/>
    </source>
</evidence>
<dbReference type="InterPro" id="IPR022776">
    <property type="entry name" value="TRM13/UPF0224_CHHC_Znf_dom"/>
</dbReference>
<keyword evidence="5 12" id="KW-0819">tRNA processing</keyword>
<dbReference type="GO" id="GO:0030488">
    <property type="term" value="P:tRNA methylation"/>
    <property type="evidence" value="ECO:0007669"/>
    <property type="project" value="InterPro"/>
</dbReference>
<evidence type="ECO:0000259" key="14">
    <source>
        <dbReference type="PROSITE" id="PS51800"/>
    </source>
</evidence>
<dbReference type="Pfam" id="PF05206">
    <property type="entry name" value="TRM13"/>
    <property type="match status" value="2"/>
</dbReference>
<dbReference type="InterPro" id="IPR021721">
    <property type="entry name" value="Znf_CCCH-type_TRM13"/>
</dbReference>
<comment type="catalytic activity">
    <reaction evidence="11 12">
        <text>adenosine(4) in tRNA(His) + S-adenosyl-L-methionine = 2'-O-methyladenosine(4) in tRNA(His) + S-adenosyl-L-homocysteine + H(+)</text>
        <dbReference type="Rhea" id="RHEA:43196"/>
        <dbReference type="Rhea" id="RHEA-COMP:10401"/>
        <dbReference type="Rhea" id="RHEA-COMP:10402"/>
        <dbReference type="ChEBI" id="CHEBI:15378"/>
        <dbReference type="ChEBI" id="CHEBI:57856"/>
        <dbReference type="ChEBI" id="CHEBI:59789"/>
        <dbReference type="ChEBI" id="CHEBI:74411"/>
        <dbReference type="ChEBI" id="CHEBI:74477"/>
        <dbReference type="EC" id="2.1.1.225"/>
    </reaction>
</comment>
<keyword evidence="7 12" id="KW-0863">Zinc-finger</keyword>
<feature type="region of interest" description="Disordered" evidence="13">
    <location>
        <begin position="506"/>
        <end position="533"/>
    </location>
</feature>
<reference evidence="15" key="1">
    <citation type="submission" date="2021-05" db="EMBL/GenBank/DDBJ databases">
        <authorList>
            <person name="Tigano A."/>
        </authorList>
    </citation>
    <scope>NUCLEOTIDE SEQUENCE</scope>
</reference>
<dbReference type="Pfam" id="PF11722">
    <property type="entry name" value="zf-TRM13_CCCH"/>
    <property type="match status" value="1"/>
</dbReference>
<dbReference type="GO" id="GO:0008270">
    <property type="term" value="F:zinc ion binding"/>
    <property type="evidence" value="ECO:0007669"/>
    <property type="project" value="UniProtKB-KW"/>
</dbReference>
<evidence type="ECO:0000256" key="2">
    <source>
        <dbReference type="ARBA" id="ARBA00022603"/>
    </source>
</evidence>
<keyword evidence="3 12" id="KW-0808">Transferase</keyword>
<evidence type="ECO:0000256" key="12">
    <source>
        <dbReference type="RuleBase" id="RU367103"/>
    </source>
</evidence>
<evidence type="ECO:0000256" key="3">
    <source>
        <dbReference type="ARBA" id="ARBA00022679"/>
    </source>
</evidence>
<protein>
    <recommendedName>
        <fullName evidence="12">tRNA:m(4)X modification enzyme TRM13</fullName>
        <ecNumber evidence="12">2.1.1.225</ecNumber>
    </recommendedName>
</protein>
<keyword evidence="8 12" id="KW-0862">Zinc</keyword>
<evidence type="ECO:0000313" key="16">
    <source>
        <dbReference type="Proteomes" id="UP000677803"/>
    </source>
</evidence>
<dbReference type="PANTHER" id="PTHR12998:SF0">
    <property type="entry name" value="TRNA:M(4)X MODIFICATION ENZYME TRM13 HOMOLOG"/>
    <property type="match status" value="1"/>
</dbReference>
<gene>
    <name evidence="15" type="ORF">MMEN_LOCUS897</name>
</gene>
<comment type="function">
    <text evidence="12">tRNA methylase which 2'-O-methylates cytidine(4) in tRNA(Pro) and tRNA(Gly)(GCC), and adenosine(4) in tRNA(His).</text>
</comment>
<feature type="region of interest" description="Disordered" evidence="13">
    <location>
        <begin position="425"/>
        <end position="453"/>
    </location>
</feature>
<name>A0A8S4ABG4_9TELE</name>
<keyword evidence="16" id="KW-1185">Reference proteome</keyword>